<sequence>MGAVFGEAVRVVGTQGARQRVSRVGCAQQVAVTLHGIFAFQYGNHDRARGHELDQTVEERFTIVLGIETARLLNGQVQHFRTDNFEPCCFKARKDVANNVFCHRIWFDDGKSTFNRHDYLCNVFCCCIYACTTWRGL</sequence>
<protein>
    <submittedName>
        <fullName evidence="1">Uncharacterized protein</fullName>
    </submittedName>
</protein>
<dbReference type="HOGENOM" id="CLU_137825_0_0_6"/>
<gene>
    <name evidence="1" type="ordered locus">CKO_00266</name>
</gene>
<reference evidence="1 2" key="1">
    <citation type="submission" date="2007-08" db="EMBL/GenBank/DDBJ databases">
        <authorList>
            <consortium name="The Citrobacter koseri Genome Sequencing Project"/>
            <person name="McClelland M."/>
            <person name="Sanderson E.K."/>
            <person name="Porwollik S."/>
            <person name="Spieth J."/>
            <person name="Clifton W.S."/>
            <person name="Latreille P."/>
            <person name="Courtney L."/>
            <person name="Wang C."/>
            <person name="Pepin K."/>
            <person name="Bhonagiri V."/>
            <person name="Nash W."/>
            <person name="Johnson M."/>
            <person name="Thiruvilangam P."/>
            <person name="Wilson R."/>
        </authorList>
    </citation>
    <scope>NUCLEOTIDE SEQUENCE [LARGE SCALE GENOMIC DNA]</scope>
    <source>
        <strain evidence="2">ATCC BAA-895 / CDC 4225-83 / SGSC4696</strain>
    </source>
</reference>
<dbReference type="AlphaFoldDB" id="A8AD66"/>
<keyword evidence="2" id="KW-1185">Reference proteome</keyword>
<dbReference type="Proteomes" id="UP000008148">
    <property type="component" value="Chromosome"/>
</dbReference>
<dbReference type="KEGG" id="cko:CKO_00266"/>
<evidence type="ECO:0000313" key="2">
    <source>
        <dbReference type="Proteomes" id="UP000008148"/>
    </source>
</evidence>
<accession>A8AD66</accession>
<dbReference type="STRING" id="290338.CKO_00266"/>
<dbReference type="EMBL" id="CP000822">
    <property type="protein sequence ID" value="ABV11430.1"/>
    <property type="molecule type" value="Genomic_DNA"/>
</dbReference>
<name>A8AD66_CITK8</name>
<organism evidence="1 2">
    <name type="scientific">Citrobacter koseri (strain ATCC BAA-895 / CDC 4225-83 / SGSC4696)</name>
    <dbReference type="NCBI Taxonomy" id="290338"/>
    <lineage>
        <taxon>Bacteria</taxon>
        <taxon>Pseudomonadati</taxon>
        <taxon>Pseudomonadota</taxon>
        <taxon>Gammaproteobacteria</taxon>
        <taxon>Enterobacterales</taxon>
        <taxon>Enterobacteriaceae</taxon>
        <taxon>Citrobacter</taxon>
    </lineage>
</organism>
<evidence type="ECO:0000313" key="1">
    <source>
        <dbReference type="EMBL" id="ABV11430.1"/>
    </source>
</evidence>
<proteinExistence type="predicted"/>